<feature type="domain" description="CFEM" evidence="11">
    <location>
        <begin position="5"/>
        <end position="107"/>
    </location>
</feature>
<dbReference type="Pfam" id="PF05730">
    <property type="entry name" value="CFEM"/>
    <property type="match status" value="1"/>
</dbReference>
<keyword evidence="6 10" id="KW-0732">Signal</keyword>
<evidence type="ECO:0000259" key="11">
    <source>
        <dbReference type="PROSITE" id="PS52012"/>
    </source>
</evidence>
<evidence type="ECO:0000313" key="13">
    <source>
        <dbReference type="Proteomes" id="UP000799423"/>
    </source>
</evidence>
<evidence type="ECO:0000256" key="5">
    <source>
        <dbReference type="ARBA" id="ARBA00022622"/>
    </source>
</evidence>
<feature type="binding site" description="axial binding residue" evidence="9">
    <location>
        <position position="51"/>
    </location>
    <ligand>
        <name>heme</name>
        <dbReference type="ChEBI" id="CHEBI:30413"/>
    </ligand>
    <ligandPart>
        <name>Fe</name>
        <dbReference type="ChEBI" id="CHEBI:18248"/>
    </ligandPart>
</feature>
<keyword evidence="9" id="KW-0408">Iron</keyword>
<dbReference type="OrthoDB" id="3767534at2759"/>
<keyword evidence="9" id="KW-0349">Heme</keyword>
<dbReference type="GO" id="GO:0046872">
    <property type="term" value="F:metal ion binding"/>
    <property type="evidence" value="ECO:0007669"/>
    <property type="project" value="UniProtKB-UniRule"/>
</dbReference>
<keyword evidence="7 9" id="KW-1015">Disulfide bond</keyword>
<dbReference type="PROSITE" id="PS52012">
    <property type="entry name" value="CFEM"/>
    <property type="match status" value="1"/>
</dbReference>
<feature type="chain" id="PRO_5025577474" description="CFEM domain-containing protein" evidence="10">
    <location>
        <begin position="20"/>
        <end position="107"/>
    </location>
</feature>
<name>A0A6A7B7J1_9PLEO</name>
<dbReference type="GO" id="GO:0098552">
    <property type="term" value="C:side of membrane"/>
    <property type="evidence" value="ECO:0007669"/>
    <property type="project" value="UniProtKB-KW"/>
</dbReference>
<evidence type="ECO:0000256" key="7">
    <source>
        <dbReference type="ARBA" id="ARBA00023157"/>
    </source>
</evidence>
<keyword evidence="5" id="KW-0472">Membrane</keyword>
<dbReference type="Proteomes" id="UP000799423">
    <property type="component" value="Unassembled WGS sequence"/>
</dbReference>
<feature type="disulfide bond" evidence="9">
    <location>
        <begin position="47"/>
        <end position="54"/>
    </location>
</feature>
<evidence type="ECO:0000256" key="1">
    <source>
        <dbReference type="ARBA" id="ARBA00004589"/>
    </source>
</evidence>
<sequence length="107" mass="10260">MQIPTLLTTLSLSAISVLAQTACDAAASAIPTCGVPCISSAASAAGCTNGDYRCRCSSAAIIQSSAINCVIGNCGIPAALEVQASGSAVCACVATATGAVVAVTTSF</sequence>
<comment type="similarity">
    <text evidence="3">Belongs to the RBT5 family.</text>
</comment>
<accession>A0A6A7B7J1</accession>
<evidence type="ECO:0000256" key="2">
    <source>
        <dbReference type="ARBA" id="ARBA00004613"/>
    </source>
</evidence>
<feature type="signal peptide" evidence="10">
    <location>
        <begin position="1"/>
        <end position="19"/>
    </location>
</feature>
<comment type="subcellular location">
    <subcellularLocation>
        <location evidence="1">Membrane</location>
        <topology evidence="1">Lipid-anchor</topology>
        <topology evidence="1">GPI-anchor</topology>
    </subcellularLocation>
    <subcellularLocation>
        <location evidence="2">Secreted</location>
    </subcellularLocation>
</comment>
<protein>
    <recommendedName>
        <fullName evidence="11">CFEM domain-containing protein</fullName>
    </recommendedName>
</protein>
<comment type="caution">
    <text evidence="9">Lacks conserved residue(s) required for the propagation of feature annotation.</text>
</comment>
<evidence type="ECO:0000256" key="6">
    <source>
        <dbReference type="ARBA" id="ARBA00022729"/>
    </source>
</evidence>
<evidence type="ECO:0000256" key="9">
    <source>
        <dbReference type="PROSITE-ProRule" id="PRU01356"/>
    </source>
</evidence>
<keyword evidence="8" id="KW-0449">Lipoprotein</keyword>
<evidence type="ECO:0000256" key="10">
    <source>
        <dbReference type="SAM" id="SignalP"/>
    </source>
</evidence>
<organism evidence="12 13">
    <name type="scientific">Plenodomus tracheiphilus IPT5</name>
    <dbReference type="NCBI Taxonomy" id="1408161"/>
    <lineage>
        <taxon>Eukaryota</taxon>
        <taxon>Fungi</taxon>
        <taxon>Dikarya</taxon>
        <taxon>Ascomycota</taxon>
        <taxon>Pezizomycotina</taxon>
        <taxon>Dothideomycetes</taxon>
        <taxon>Pleosporomycetidae</taxon>
        <taxon>Pleosporales</taxon>
        <taxon>Pleosporineae</taxon>
        <taxon>Leptosphaeriaceae</taxon>
        <taxon>Plenodomus</taxon>
    </lineage>
</organism>
<dbReference type="InterPro" id="IPR008427">
    <property type="entry name" value="Extracellular_membr_CFEM_dom"/>
</dbReference>
<evidence type="ECO:0000313" key="12">
    <source>
        <dbReference type="EMBL" id="KAF2850329.1"/>
    </source>
</evidence>
<reference evidence="12" key="1">
    <citation type="submission" date="2020-01" db="EMBL/GenBank/DDBJ databases">
        <authorList>
            <consortium name="DOE Joint Genome Institute"/>
            <person name="Haridas S."/>
            <person name="Albert R."/>
            <person name="Binder M."/>
            <person name="Bloem J."/>
            <person name="Labutti K."/>
            <person name="Salamov A."/>
            <person name="Andreopoulos B."/>
            <person name="Baker S.E."/>
            <person name="Barry K."/>
            <person name="Bills G."/>
            <person name="Bluhm B.H."/>
            <person name="Cannon C."/>
            <person name="Castanera R."/>
            <person name="Culley D.E."/>
            <person name="Daum C."/>
            <person name="Ezra D."/>
            <person name="Gonzalez J.B."/>
            <person name="Henrissat B."/>
            <person name="Kuo A."/>
            <person name="Liang C."/>
            <person name="Lipzen A."/>
            <person name="Lutzoni F."/>
            <person name="Magnuson J."/>
            <person name="Mondo S."/>
            <person name="Nolan M."/>
            <person name="Ohm R."/>
            <person name="Pangilinan J."/>
            <person name="Park H.-J."/>
            <person name="Ramirez L."/>
            <person name="Alfaro M."/>
            <person name="Sun H."/>
            <person name="Tritt A."/>
            <person name="Yoshinaga Y."/>
            <person name="Zwiers L.-H."/>
            <person name="Turgeon B.G."/>
            <person name="Goodwin S.B."/>
            <person name="Spatafora J.W."/>
            <person name="Crous P.W."/>
            <person name="Grigoriev I.V."/>
        </authorList>
    </citation>
    <scope>NUCLEOTIDE SEQUENCE</scope>
    <source>
        <strain evidence="12">IPT5</strain>
    </source>
</reference>
<evidence type="ECO:0000256" key="3">
    <source>
        <dbReference type="ARBA" id="ARBA00010031"/>
    </source>
</evidence>
<evidence type="ECO:0000256" key="8">
    <source>
        <dbReference type="ARBA" id="ARBA00023288"/>
    </source>
</evidence>
<dbReference type="GO" id="GO:0005576">
    <property type="term" value="C:extracellular region"/>
    <property type="evidence" value="ECO:0007669"/>
    <property type="project" value="UniProtKB-SubCell"/>
</dbReference>
<keyword evidence="4" id="KW-0964">Secreted</keyword>
<keyword evidence="13" id="KW-1185">Reference proteome</keyword>
<proteinExistence type="inferred from homology"/>
<keyword evidence="5" id="KW-0336">GPI-anchor</keyword>
<keyword evidence="9" id="KW-0479">Metal-binding</keyword>
<evidence type="ECO:0000256" key="4">
    <source>
        <dbReference type="ARBA" id="ARBA00022525"/>
    </source>
</evidence>
<keyword evidence="5" id="KW-0325">Glycoprotein</keyword>
<gene>
    <name evidence="12" type="ORF">T440DRAFT_397206</name>
</gene>
<dbReference type="AlphaFoldDB" id="A0A6A7B7J1"/>
<dbReference type="EMBL" id="MU006307">
    <property type="protein sequence ID" value="KAF2850329.1"/>
    <property type="molecule type" value="Genomic_DNA"/>
</dbReference>